<feature type="compositionally biased region" description="Acidic residues" evidence="1">
    <location>
        <begin position="36"/>
        <end position="47"/>
    </location>
</feature>
<accession>A0A8H7AB72</accession>
<sequence length="59" mass="6548">MQIDAAEIAEQNQQLDKQLNLALALDKDRNVMGGTAEDDEEEEEEEVEVRGSLSSSLEI</sequence>
<dbReference type="EMBL" id="JAACFV010000544">
    <property type="protein sequence ID" value="KAF7502025.1"/>
    <property type="molecule type" value="Genomic_DNA"/>
</dbReference>
<protein>
    <submittedName>
        <fullName evidence="2">Uncharacterized protein</fullName>
    </submittedName>
</protein>
<evidence type="ECO:0000313" key="2">
    <source>
        <dbReference type="EMBL" id="KAF7502025.1"/>
    </source>
</evidence>
<name>A0A8H7AB72_9EURO</name>
<evidence type="ECO:0000256" key="1">
    <source>
        <dbReference type="SAM" id="MobiDB-lite"/>
    </source>
</evidence>
<dbReference type="Proteomes" id="UP000606974">
    <property type="component" value="Unassembled WGS sequence"/>
</dbReference>
<dbReference type="AlphaFoldDB" id="A0A8H7AB72"/>
<comment type="caution">
    <text evidence="2">The sequence shown here is derived from an EMBL/GenBank/DDBJ whole genome shotgun (WGS) entry which is preliminary data.</text>
</comment>
<gene>
    <name evidence="2" type="ORF">GJ744_009307</name>
</gene>
<feature type="region of interest" description="Disordered" evidence="1">
    <location>
        <begin position="29"/>
        <end position="59"/>
    </location>
</feature>
<reference evidence="2" key="1">
    <citation type="submission" date="2020-02" db="EMBL/GenBank/DDBJ databases">
        <authorList>
            <person name="Palmer J.M."/>
        </authorList>
    </citation>
    <scope>NUCLEOTIDE SEQUENCE</scope>
    <source>
        <strain evidence="2">EPUS1.4</strain>
        <tissue evidence="2">Thallus</tissue>
    </source>
</reference>
<proteinExistence type="predicted"/>
<organism evidence="2 3">
    <name type="scientific">Endocarpon pusillum</name>
    <dbReference type="NCBI Taxonomy" id="364733"/>
    <lineage>
        <taxon>Eukaryota</taxon>
        <taxon>Fungi</taxon>
        <taxon>Dikarya</taxon>
        <taxon>Ascomycota</taxon>
        <taxon>Pezizomycotina</taxon>
        <taxon>Eurotiomycetes</taxon>
        <taxon>Chaetothyriomycetidae</taxon>
        <taxon>Verrucariales</taxon>
        <taxon>Verrucariaceae</taxon>
        <taxon>Endocarpon</taxon>
    </lineage>
</organism>
<keyword evidence="3" id="KW-1185">Reference proteome</keyword>
<evidence type="ECO:0000313" key="3">
    <source>
        <dbReference type="Proteomes" id="UP000606974"/>
    </source>
</evidence>